<reference evidence="2 3" key="1">
    <citation type="submission" date="2017-06" db="EMBL/GenBank/DDBJ databases">
        <title>Genome Sequencing of the methanotroph Methylovulum psychrotolerants str. HV10-M2 isolated from a high-altitude environment.</title>
        <authorList>
            <person name="Mateos-Rivera A."/>
        </authorList>
    </citation>
    <scope>NUCLEOTIDE SEQUENCE [LARGE SCALE GENOMIC DNA]</scope>
    <source>
        <strain evidence="2 3">HV10_M2</strain>
    </source>
</reference>
<feature type="signal peptide" evidence="1">
    <location>
        <begin position="1"/>
        <end position="20"/>
    </location>
</feature>
<sequence length="158" mass="17205">MKLPYALIACLALATAPAHARSFSKQEANLMAATIKTLQAYKDAGLDGVMESVSGCYSRLQQSNPVVAKEAEFCIASDLSAFIIDKDVAKANGLPIDPRFTDRARAERAHPILVRAGLAKDPKDSQNYLLARLEKVQRYTAHGIGQEPLETTETETDK</sequence>
<keyword evidence="1" id="KW-0732">Signal</keyword>
<evidence type="ECO:0000313" key="2">
    <source>
        <dbReference type="EMBL" id="ASF46349.1"/>
    </source>
</evidence>
<dbReference type="AlphaFoldDB" id="A0A1Z4BYM0"/>
<keyword evidence="3" id="KW-1185">Reference proteome</keyword>
<organism evidence="2 3">
    <name type="scientific">Methylovulum psychrotolerans</name>
    <dbReference type="NCBI Taxonomy" id="1704499"/>
    <lineage>
        <taxon>Bacteria</taxon>
        <taxon>Pseudomonadati</taxon>
        <taxon>Pseudomonadota</taxon>
        <taxon>Gammaproteobacteria</taxon>
        <taxon>Methylococcales</taxon>
        <taxon>Methylococcaceae</taxon>
        <taxon>Methylovulum</taxon>
    </lineage>
</organism>
<dbReference type="EMBL" id="CP022129">
    <property type="protein sequence ID" value="ASF46349.1"/>
    <property type="molecule type" value="Genomic_DNA"/>
</dbReference>
<dbReference type="Proteomes" id="UP000197019">
    <property type="component" value="Chromosome"/>
</dbReference>
<name>A0A1Z4BYM0_9GAMM</name>
<accession>A0A1Z4BYM0</accession>
<dbReference type="RefSeq" id="WP_088619221.1">
    <property type="nucleotide sequence ID" value="NZ_CP022129.1"/>
</dbReference>
<proteinExistence type="predicted"/>
<protein>
    <submittedName>
        <fullName evidence="2">Uncharacterized protein</fullName>
    </submittedName>
</protein>
<evidence type="ECO:0000313" key="3">
    <source>
        <dbReference type="Proteomes" id="UP000197019"/>
    </source>
</evidence>
<gene>
    <name evidence="2" type="ORF">CEK71_09805</name>
</gene>
<feature type="chain" id="PRO_5012170387" evidence="1">
    <location>
        <begin position="21"/>
        <end position="158"/>
    </location>
</feature>
<dbReference type="KEGG" id="mpsy:CEK71_09805"/>
<evidence type="ECO:0000256" key="1">
    <source>
        <dbReference type="SAM" id="SignalP"/>
    </source>
</evidence>